<accession>A0AAD9WTS6</accession>
<organism evidence="1 2">
    <name type="scientific">Dipteronia dyeriana</name>
    <dbReference type="NCBI Taxonomy" id="168575"/>
    <lineage>
        <taxon>Eukaryota</taxon>
        <taxon>Viridiplantae</taxon>
        <taxon>Streptophyta</taxon>
        <taxon>Embryophyta</taxon>
        <taxon>Tracheophyta</taxon>
        <taxon>Spermatophyta</taxon>
        <taxon>Magnoliopsida</taxon>
        <taxon>eudicotyledons</taxon>
        <taxon>Gunneridae</taxon>
        <taxon>Pentapetalae</taxon>
        <taxon>rosids</taxon>
        <taxon>malvids</taxon>
        <taxon>Sapindales</taxon>
        <taxon>Sapindaceae</taxon>
        <taxon>Hippocastanoideae</taxon>
        <taxon>Acereae</taxon>
        <taxon>Dipteronia</taxon>
    </lineage>
</organism>
<sequence length="73" mass="8269">MIDRGLEPDVVMLTTLLSCFFAGDVDKVATLTKDTSVMAIQPNNLLRYILKISLLQNQHEGFGWFDAQFRSFS</sequence>
<reference evidence="1" key="1">
    <citation type="journal article" date="2023" name="Plant J.">
        <title>Genome sequences and population genomics provide insights into the demographic history, inbreeding, and mutation load of two 'living fossil' tree species of Dipteronia.</title>
        <authorList>
            <person name="Feng Y."/>
            <person name="Comes H.P."/>
            <person name="Chen J."/>
            <person name="Zhu S."/>
            <person name="Lu R."/>
            <person name="Zhang X."/>
            <person name="Li P."/>
            <person name="Qiu J."/>
            <person name="Olsen K.M."/>
            <person name="Qiu Y."/>
        </authorList>
    </citation>
    <scope>NUCLEOTIDE SEQUENCE</scope>
    <source>
        <strain evidence="1">KIB01</strain>
    </source>
</reference>
<gene>
    <name evidence="1" type="ORF">Ddye_024634</name>
</gene>
<protein>
    <recommendedName>
        <fullName evidence="3">Pentatricopeptide repeat-containing protein</fullName>
    </recommendedName>
</protein>
<comment type="caution">
    <text evidence="1">The sequence shown here is derived from an EMBL/GenBank/DDBJ whole genome shotgun (WGS) entry which is preliminary data.</text>
</comment>
<proteinExistence type="predicted"/>
<evidence type="ECO:0000313" key="2">
    <source>
        <dbReference type="Proteomes" id="UP001280121"/>
    </source>
</evidence>
<keyword evidence="2" id="KW-1185">Reference proteome</keyword>
<dbReference type="Proteomes" id="UP001280121">
    <property type="component" value="Unassembled WGS sequence"/>
</dbReference>
<dbReference type="EMBL" id="JANJYI010000007">
    <property type="protein sequence ID" value="KAK2642871.1"/>
    <property type="molecule type" value="Genomic_DNA"/>
</dbReference>
<evidence type="ECO:0000313" key="1">
    <source>
        <dbReference type="EMBL" id="KAK2642871.1"/>
    </source>
</evidence>
<evidence type="ECO:0008006" key="3">
    <source>
        <dbReference type="Google" id="ProtNLM"/>
    </source>
</evidence>
<name>A0AAD9WTS6_9ROSI</name>
<dbReference type="AlphaFoldDB" id="A0AAD9WTS6"/>